<dbReference type="PANTHER" id="PTHR43616">
    <property type="entry name" value="GLYCEROL DEHYDROGENASE"/>
    <property type="match status" value="1"/>
</dbReference>
<keyword evidence="11" id="KW-1185">Reference proteome</keyword>
<proteinExistence type="predicted"/>
<keyword evidence="3" id="KW-0479">Metal-binding</keyword>
<dbReference type="SUPFAM" id="SSF56796">
    <property type="entry name" value="Dehydroquinate synthase-like"/>
    <property type="match status" value="1"/>
</dbReference>
<keyword evidence="4" id="KW-0521">NADP</keyword>
<dbReference type="InterPro" id="IPR032837">
    <property type="entry name" value="G1PDH"/>
</dbReference>
<accession>A0A5K7X2B6</accession>
<dbReference type="AlphaFoldDB" id="A0A5K7X2B6"/>
<evidence type="ECO:0000256" key="7">
    <source>
        <dbReference type="ARBA" id="ARBA00023098"/>
    </source>
</evidence>
<keyword evidence="1" id="KW-0963">Cytoplasm</keyword>
<dbReference type="Proteomes" id="UP000326837">
    <property type="component" value="Chromosome"/>
</dbReference>
<evidence type="ECO:0000313" key="10">
    <source>
        <dbReference type="EMBL" id="BBO30475.1"/>
    </source>
</evidence>
<dbReference type="Gene3D" id="1.20.1090.10">
    <property type="entry name" value="Dehydroquinate synthase-like - alpha domain"/>
    <property type="match status" value="1"/>
</dbReference>
<evidence type="ECO:0000256" key="6">
    <source>
        <dbReference type="ARBA" id="ARBA00023027"/>
    </source>
</evidence>
<evidence type="ECO:0000256" key="4">
    <source>
        <dbReference type="ARBA" id="ARBA00022857"/>
    </source>
</evidence>
<evidence type="ECO:0000256" key="1">
    <source>
        <dbReference type="ARBA" id="ARBA00022490"/>
    </source>
</evidence>
<keyword evidence="5" id="KW-0560">Oxidoreductase</keyword>
<evidence type="ECO:0000256" key="9">
    <source>
        <dbReference type="ARBA" id="ARBA00023264"/>
    </source>
</evidence>
<dbReference type="KEGG" id="lpav:PLANPX_0087"/>
<dbReference type="GO" id="GO:0046872">
    <property type="term" value="F:metal ion binding"/>
    <property type="evidence" value="ECO:0007669"/>
    <property type="project" value="UniProtKB-KW"/>
</dbReference>
<keyword evidence="8" id="KW-0594">Phospholipid biosynthesis</keyword>
<dbReference type="InterPro" id="IPR016205">
    <property type="entry name" value="Glycerol_DH"/>
</dbReference>
<dbReference type="RefSeq" id="WP_152096811.1">
    <property type="nucleotide sequence ID" value="NZ_AP021861.1"/>
</dbReference>
<keyword evidence="2" id="KW-0444">Lipid biosynthesis</keyword>
<dbReference type="EMBL" id="AP021861">
    <property type="protein sequence ID" value="BBO30475.1"/>
    <property type="molecule type" value="Genomic_DNA"/>
</dbReference>
<organism evidence="10 11">
    <name type="scientific">Lacipirellula parvula</name>
    <dbReference type="NCBI Taxonomy" id="2650471"/>
    <lineage>
        <taxon>Bacteria</taxon>
        <taxon>Pseudomonadati</taxon>
        <taxon>Planctomycetota</taxon>
        <taxon>Planctomycetia</taxon>
        <taxon>Pirellulales</taxon>
        <taxon>Lacipirellulaceae</taxon>
        <taxon>Lacipirellula</taxon>
    </lineage>
</organism>
<dbReference type="CDD" id="cd08175">
    <property type="entry name" value="G1PDH"/>
    <property type="match status" value="1"/>
</dbReference>
<protein>
    <submittedName>
        <fullName evidence="10">Arabinose operon protein AraM</fullName>
    </submittedName>
</protein>
<evidence type="ECO:0000313" key="11">
    <source>
        <dbReference type="Proteomes" id="UP000326837"/>
    </source>
</evidence>
<name>A0A5K7X2B6_9BACT</name>
<evidence type="ECO:0000256" key="3">
    <source>
        <dbReference type="ARBA" id="ARBA00022723"/>
    </source>
</evidence>
<dbReference type="Pfam" id="PF13685">
    <property type="entry name" value="Fe-ADH_2"/>
    <property type="match status" value="1"/>
</dbReference>
<keyword evidence="7" id="KW-0443">Lipid metabolism</keyword>
<reference evidence="11" key="1">
    <citation type="submission" date="2019-10" db="EMBL/GenBank/DDBJ databases">
        <title>Lacipirellula parvula gen. nov., sp. nov., representing a lineage of planctomycetes widespread in freshwater anoxic habitats, and description of the family Lacipirellulaceae.</title>
        <authorList>
            <person name="Dedysh S.N."/>
            <person name="Kulichevskaya I.S."/>
            <person name="Beletsky A.V."/>
            <person name="Rakitin A.L."/>
            <person name="Mardanov A.V."/>
            <person name="Ivanova A.A."/>
            <person name="Saltykova V.X."/>
            <person name="Rijpstra W.I.C."/>
            <person name="Sinninghe Damste J.S."/>
            <person name="Ravin N.V."/>
        </authorList>
    </citation>
    <scope>NUCLEOTIDE SEQUENCE [LARGE SCALE GENOMIC DNA]</scope>
    <source>
        <strain evidence="11">PX69</strain>
    </source>
</reference>
<evidence type="ECO:0000256" key="5">
    <source>
        <dbReference type="ARBA" id="ARBA00023002"/>
    </source>
</evidence>
<evidence type="ECO:0000256" key="8">
    <source>
        <dbReference type="ARBA" id="ARBA00023209"/>
    </source>
</evidence>
<dbReference type="PANTHER" id="PTHR43616:SF5">
    <property type="entry name" value="GLYCEROL DEHYDROGENASE 1"/>
    <property type="match status" value="1"/>
</dbReference>
<dbReference type="GO" id="GO:0016614">
    <property type="term" value="F:oxidoreductase activity, acting on CH-OH group of donors"/>
    <property type="evidence" value="ECO:0007669"/>
    <property type="project" value="InterPro"/>
</dbReference>
<gene>
    <name evidence="10" type="ORF">PLANPX_0087</name>
</gene>
<keyword evidence="6" id="KW-0520">NAD</keyword>
<dbReference type="GO" id="GO:0008654">
    <property type="term" value="P:phospholipid biosynthetic process"/>
    <property type="evidence" value="ECO:0007669"/>
    <property type="project" value="UniProtKB-KW"/>
</dbReference>
<evidence type="ECO:0000256" key="2">
    <source>
        <dbReference type="ARBA" id="ARBA00022516"/>
    </source>
</evidence>
<dbReference type="Gene3D" id="3.40.50.1970">
    <property type="match status" value="1"/>
</dbReference>
<sequence length="449" mass="48969">MPTIERTSETELLAAALRSARDTKLLELDRGARHRTAAAFTSLFGAATAIVVGDEQTCEIAGRDVLDSLRAAGVPTVDPLILPAEKLYAEYSFVDQIREHLKTVDAVPISLGAGSINDLVKLAAHQVERPYLSVATAASMDGYTAYGASITYRGSKQTFDCPAPKGVVADLDVIAAAPPSMNASGYADLAAKCPAGADWILADFLGEEPISQFPWDAVQSRLREWMANPAGVQTGDFETIRRLTIALMMSGFAMQSALSSRPASGAEHQFSHLWDMEGHTHNGYAPSHGFKVGIGSLASIALYEAFARQPIESLDVERIADQWPEAMDNDAEIATLFAHDELKQKAYEESRAKLVSRDAVRVQLAKLKAGWPELSRRLQAQLVPHGELRDMLAAAGAPTFSEEIGIDRDRLRRSYRQAYHIRRRFTILDVVRRAGLMEPALDDAFSSTN</sequence>
<keyword evidence="9" id="KW-1208">Phospholipid metabolism</keyword>